<evidence type="ECO:0000256" key="11">
    <source>
        <dbReference type="ARBA" id="ARBA00023136"/>
    </source>
</evidence>
<feature type="transmembrane region" description="Helical" evidence="13">
    <location>
        <begin position="1168"/>
        <end position="1190"/>
    </location>
</feature>
<evidence type="ECO:0000256" key="8">
    <source>
        <dbReference type="ARBA" id="ARBA00022842"/>
    </source>
</evidence>
<organism evidence="16 17">
    <name type="scientific">Cinchona calisaya</name>
    <dbReference type="NCBI Taxonomy" id="153742"/>
    <lineage>
        <taxon>Eukaryota</taxon>
        <taxon>Viridiplantae</taxon>
        <taxon>Streptophyta</taxon>
        <taxon>Embryophyta</taxon>
        <taxon>Tracheophyta</taxon>
        <taxon>Spermatophyta</taxon>
        <taxon>Magnoliopsida</taxon>
        <taxon>eudicotyledons</taxon>
        <taxon>Gunneridae</taxon>
        <taxon>Pentapetalae</taxon>
        <taxon>asterids</taxon>
        <taxon>lamiids</taxon>
        <taxon>Gentianales</taxon>
        <taxon>Rubiaceae</taxon>
        <taxon>Cinchonoideae</taxon>
        <taxon>Cinchoneae</taxon>
        <taxon>Cinchona</taxon>
    </lineage>
</organism>
<reference evidence="16 17" key="1">
    <citation type="submission" date="2024-11" db="EMBL/GenBank/DDBJ databases">
        <title>A near-complete genome assembly of Cinchona calisaya.</title>
        <authorList>
            <person name="Lian D.C."/>
            <person name="Zhao X.W."/>
            <person name="Wei L."/>
        </authorList>
    </citation>
    <scope>NUCLEOTIDE SEQUENCE [LARGE SCALE GENOMIC DNA]</scope>
    <source>
        <tissue evidence="16">Nenye</tissue>
    </source>
</reference>
<keyword evidence="5" id="KW-0547">Nucleotide-binding</keyword>
<dbReference type="InterPro" id="IPR008250">
    <property type="entry name" value="ATPase_P-typ_transduc_dom_A_sf"/>
</dbReference>
<dbReference type="GO" id="GO:0005789">
    <property type="term" value="C:endoplasmic reticulum membrane"/>
    <property type="evidence" value="ECO:0007669"/>
    <property type="project" value="UniProtKB-SubCell"/>
</dbReference>
<dbReference type="GO" id="GO:0005524">
    <property type="term" value="F:ATP binding"/>
    <property type="evidence" value="ECO:0007669"/>
    <property type="project" value="UniProtKB-KW"/>
</dbReference>
<dbReference type="SUPFAM" id="SSF81660">
    <property type="entry name" value="Metal cation-transporting ATPase, ATP-binding domain N"/>
    <property type="match status" value="1"/>
</dbReference>
<feature type="transmembrane region" description="Helical" evidence="13">
    <location>
        <begin position="28"/>
        <end position="46"/>
    </location>
</feature>
<dbReference type="PROSITE" id="PS01229">
    <property type="entry name" value="COF_2"/>
    <property type="match status" value="1"/>
</dbReference>
<feature type="transmembrane region" description="Helical" evidence="13">
    <location>
        <begin position="401"/>
        <end position="419"/>
    </location>
</feature>
<feature type="transmembrane region" description="Helical" evidence="13">
    <location>
        <begin position="1017"/>
        <end position="1035"/>
    </location>
</feature>
<dbReference type="Gene3D" id="3.40.50.1000">
    <property type="entry name" value="HAD superfamily/HAD-like"/>
    <property type="match status" value="1"/>
</dbReference>
<feature type="domain" description="P-type ATPase A" evidence="14">
    <location>
        <begin position="257"/>
        <end position="385"/>
    </location>
</feature>
<keyword evidence="4" id="KW-0479">Metal-binding</keyword>
<evidence type="ECO:0000256" key="5">
    <source>
        <dbReference type="ARBA" id="ARBA00022741"/>
    </source>
</evidence>
<keyword evidence="10 13" id="KW-1133">Transmembrane helix</keyword>
<accession>A0ABD3A9Z5</accession>
<evidence type="ECO:0000256" key="3">
    <source>
        <dbReference type="ARBA" id="ARBA00022692"/>
    </source>
</evidence>
<evidence type="ECO:0000256" key="2">
    <source>
        <dbReference type="ARBA" id="ARBA00006000"/>
    </source>
</evidence>
<dbReference type="SFLD" id="SFLDS00003">
    <property type="entry name" value="Haloacid_Dehalogenase"/>
    <property type="match status" value="1"/>
</dbReference>
<keyword evidence="7" id="KW-0067">ATP-binding</keyword>
<dbReference type="InterPro" id="IPR044492">
    <property type="entry name" value="P_typ_ATPase_HD_dom"/>
</dbReference>
<keyword evidence="9" id="KW-1278">Translocase</keyword>
<comment type="similarity">
    <text evidence="2">Belongs to the cation transport ATPase (P-type) (TC 3.A.3) family. Type V subfamily.</text>
</comment>
<dbReference type="EMBL" id="JBJUIK010000005">
    <property type="protein sequence ID" value="KAL3527726.1"/>
    <property type="molecule type" value="Genomic_DNA"/>
</dbReference>
<evidence type="ECO:0000313" key="17">
    <source>
        <dbReference type="Proteomes" id="UP001630127"/>
    </source>
</evidence>
<evidence type="ECO:0000256" key="4">
    <source>
        <dbReference type="ARBA" id="ARBA00022723"/>
    </source>
</evidence>
<dbReference type="PROSITE" id="PS00154">
    <property type="entry name" value="ATPASE_E1_E2"/>
    <property type="match status" value="1"/>
</dbReference>
<dbReference type="SUPFAM" id="SSF81665">
    <property type="entry name" value="Calcium ATPase, transmembrane domain M"/>
    <property type="match status" value="1"/>
</dbReference>
<comment type="subcellular location">
    <subcellularLocation>
        <location evidence="1">Endoplasmic reticulum membrane</location>
        <topology evidence="1">Multi-pass membrane protein</topology>
    </subcellularLocation>
</comment>
<dbReference type="NCBIfam" id="TIGR01494">
    <property type="entry name" value="ATPase_P-type"/>
    <property type="match status" value="1"/>
</dbReference>
<dbReference type="InterPro" id="IPR023299">
    <property type="entry name" value="ATPase_P-typ_cyto_dom_N"/>
</dbReference>
<evidence type="ECO:0000259" key="15">
    <source>
        <dbReference type="Pfam" id="PF23143"/>
    </source>
</evidence>
<feature type="transmembrane region" description="Helical" evidence="13">
    <location>
        <begin position="986"/>
        <end position="1005"/>
    </location>
</feature>
<dbReference type="InterPro" id="IPR057255">
    <property type="entry name" value="2TM_P5A-ATPase"/>
</dbReference>
<evidence type="ECO:0000259" key="14">
    <source>
        <dbReference type="Pfam" id="PF00122"/>
    </source>
</evidence>
<keyword evidence="3 13" id="KW-0812">Transmembrane</keyword>
<evidence type="ECO:0000256" key="9">
    <source>
        <dbReference type="ARBA" id="ARBA00022967"/>
    </source>
</evidence>
<feature type="transmembrane region" description="Helical" evidence="13">
    <location>
        <begin position="201"/>
        <end position="220"/>
    </location>
</feature>
<dbReference type="InterPro" id="IPR001757">
    <property type="entry name" value="P_typ_ATPase"/>
</dbReference>
<evidence type="ECO:0008006" key="18">
    <source>
        <dbReference type="Google" id="ProtNLM"/>
    </source>
</evidence>
<evidence type="ECO:0000313" key="16">
    <source>
        <dbReference type="EMBL" id="KAL3527726.1"/>
    </source>
</evidence>
<dbReference type="AlphaFoldDB" id="A0ABD3A9Z5"/>
<dbReference type="Pfam" id="PF13246">
    <property type="entry name" value="Cation_ATPase"/>
    <property type="match status" value="1"/>
</dbReference>
<name>A0ABD3A9Z5_9GENT</name>
<evidence type="ECO:0000256" key="12">
    <source>
        <dbReference type="SAM" id="MobiDB-lite"/>
    </source>
</evidence>
<evidence type="ECO:0000256" key="7">
    <source>
        <dbReference type="ARBA" id="ARBA00022840"/>
    </source>
</evidence>
<dbReference type="CDD" id="cd07543">
    <property type="entry name" value="P-type_ATPase_cation"/>
    <property type="match status" value="1"/>
</dbReference>
<protein>
    <recommendedName>
        <fullName evidence="18">Manganese-transporting ATPase PDR2</fullName>
    </recommendedName>
</protein>
<comment type="caution">
    <text evidence="16">The sequence shown here is derived from an EMBL/GenBank/DDBJ whole genome shotgun (WGS) entry which is preliminary data.</text>
</comment>
<dbReference type="InterPro" id="IPR036412">
    <property type="entry name" value="HAD-like_sf"/>
</dbReference>
<sequence>MSRFHVGGKVVDSVDLLRKRQWLWRLDAWPFAIIYGFWAVAIATSIDIFDAFIILGGFSIAHILVVLFTVWSIDFRCLVQYSKINDIHQADSCKVIPAKFCGSKEVVPLHFRKLAGSSTLGDVEEIYFDFRKQSFIYSKEKETFCKFPYPSKETFGYYLKCTGHGTEAKVVAATEKWGWNVFEYPQPTFQKLMKEQCMEPFFVFQVFCVGLWCLDEYWYYSIFTLFMLLMFESTVAKSRLKTLCELRRVRVDNQTLMVYRCGKWVKLSGTELLPWDVVSIGLSTSPTGEDKSVPADMLLLAGSAIVNEAILTGESTPQWKVSIMGRGTEEKLSARRDKTHVLFGGTKILQHTPDKTFHMKTPDGGCLAVVLRTGFEASQGKLMRTILFSTERVTANSWESGLFILFLVAFAIIAAGYVLKKVLMQGLEDPARSKYKLVLSCSLIITSVIPPELPMELSIAVNTSLIALASRGIFCTEPFRIPFAGKVDRCCFDKTGTLTSDDMEFSGVGGLTNSEDLETDMAKVPGRMLEILASCHAVVFVDNKLVGDPLEKAALKGIDWTYKSDEKAIPKKGSGDAAQIVQRHHFASHLKRMAVIVRVQEQFFALLRDELNFYFPGSSIFDASFDTMISTGKGAPETIQERLIDVPPSYVKTYKKYTRQGSRVLALAFKSLPEMAVSEVRSLDRDMVESGLTFAGFAVFNCPIRGDSATVLSELKGSSHDLVMITGDQALTACHVASQVHIVTKPALILVRAKSGERYEWVSPDETEVISYRGDEVEALSETHDLCIGGDCVEMLQQTSAVHKVIPYVKVFARVAPEQKELILTTFKSVGRITLMCGDGTNDVGALKQAHVGIALLNAISPTQSEQSSSEASAKGESAKPSIAKKLKLTAENGEGPSKSKSVLKPESSGKQAVNRHLTAAEMQREKLKKLMDELNEDSDGRSAPIVKLGDASMASPFTAKHASVSPTTDIIRQGRSALVTTLQMFKILGLNCLATAYVLSVMYLDGVKLGDVQATISGVFTAAFFLFISQALPLPTLSAERPHPNIFCAQVFLSLMGQFAIHLFFLISSVKEAEKYMPDECIEPDSDFHPNLVNTVSYMFSMMLQVATFAVNYMGHPFNQSIPENKPFLYALTGAVGFFTVITSDLFRDLNVWLKLVPLPKGLRNKFLIWATLMFLVCYSWERILSWALPGKMPAWRRRQRQVAANLEKKKRL</sequence>
<keyword evidence="17" id="KW-1185">Reference proteome</keyword>
<dbReference type="PRINTS" id="PR00119">
    <property type="entry name" value="CATATPASE"/>
</dbReference>
<feature type="transmembrane region" description="Helical" evidence="13">
    <location>
        <begin position="1047"/>
        <end position="1068"/>
    </location>
</feature>
<dbReference type="InterPro" id="IPR059000">
    <property type="entry name" value="ATPase_P-type_domA"/>
</dbReference>
<dbReference type="SUPFAM" id="SSF56784">
    <property type="entry name" value="HAD-like"/>
    <property type="match status" value="1"/>
</dbReference>
<feature type="region of interest" description="Disordered" evidence="12">
    <location>
        <begin position="888"/>
        <end position="917"/>
    </location>
</feature>
<dbReference type="InterPro" id="IPR023214">
    <property type="entry name" value="HAD_sf"/>
</dbReference>
<keyword evidence="6" id="KW-0256">Endoplasmic reticulum</keyword>
<dbReference type="InterPro" id="IPR018303">
    <property type="entry name" value="ATPase_P-typ_P_site"/>
</dbReference>
<dbReference type="Gene3D" id="3.40.1110.10">
    <property type="entry name" value="Calcium-transporting ATPase, cytoplasmic domain N"/>
    <property type="match status" value="1"/>
</dbReference>
<dbReference type="InterPro" id="IPR047820">
    <property type="entry name" value="P5A-type_ATPase"/>
</dbReference>
<dbReference type="PANTHER" id="PTHR45630">
    <property type="entry name" value="CATION-TRANSPORTING ATPASE-RELATED"/>
    <property type="match status" value="1"/>
</dbReference>
<dbReference type="FunFam" id="3.40.50.1000:FF:000109">
    <property type="entry name" value="Cation-transporting ATPase"/>
    <property type="match status" value="1"/>
</dbReference>
<dbReference type="Gene3D" id="2.70.150.10">
    <property type="entry name" value="Calcium-transporting ATPase, cytoplasmic transduction domain A"/>
    <property type="match status" value="1"/>
</dbReference>
<evidence type="ECO:0000256" key="6">
    <source>
        <dbReference type="ARBA" id="ARBA00022824"/>
    </source>
</evidence>
<feature type="domain" description="P5A-ATPase transmembrane helical hairpin" evidence="15">
    <location>
        <begin position="20"/>
        <end position="83"/>
    </location>
</feature>
<keyword evidence="11 13" id="KW-0472">Membrane</keyword>
<dbReference type="InterPro" id="IPR023298">
    <property type="entry name" value="ATPase_P-typ_TM_dom_sf"/>
</dbReference>
<dbReference type="InterPro" id="IPR006544">
    <property type="entry name" value="P-type_TPase_V"/>
</dbReference>
<dbReference type="SFLD" id="SFLDF00027">
    <property type="entry name" value="p-type_atpase"/>
    <property type="match status" value="1"/>
</dbReference>
<evidence type="ECO:0000256" key="10">
    <source>
        <dbReference type="ARBA" id="ARBA00022989"/>
    </source>
</evidence>
<dbReference type="PANTHER" id="PTHR45630:SF7">
    <property type="entry name" value="ENDOPLASMIC RETICULUM TRANSMEMBRANE HELIX TRANSLOCASE"/>
    <property type="match status" value="1"/>
</dbReference>
<gene>
    <name evidence="16" type="ORF">ACH5RR_012382</name>
</gene>
<feature type="region of interest" description="Disordered" evidence="12">
    <location>
        <begin position="863"/>
        <end position="882"/>
    </location>
</feature>
<feature type="transmembrane region" description="Helical" evidence="13">
    <location>
        <begin position="1097"/>
        <end position="1116"/>
    </location>
</feature>
<feature type="transmembrane region" description="Helical" evidence="13">
    <location>
        <begin position="52"/>
        <end position="73"/>
    </location>
</feature>
<dbReference type="FunFam" id="2.70.150.10:FF:000027">
    <property type="entry name" value="Cation-transporting ATPase"/>
    <property type="match status" value="1"/>
</dbReference>
<dbReference type="GO" id="GO:0046872">
    <property type="term" value="F:metal ion binding"/>
    <property type="evidence" value="ECO:0007669"/>
    <property type="project" value="UniProtKB-KW"/>
</dbReference>
<dbReference type="SFLD" id="SFLDG00002">
    <property type="entry name" value="C1.7:_P-type_atpase_like"/>
    <property type="match status" value="1"/>
</dbReference>
<feature type="transmembrane region" description="Helical" evidence="13">
    <location>
        <begin position="1128"/>
        <end position="1148"/>
    </location>
</feature>
<dbReference type="Pfam" id="PF23143">
    <property type="entry name" value="2TM_P5A-ATPase"/>
    <property type="match status" value="1"/>
</dbReference>
<evidence type="ECO:0000256" key="1">
    <source>
        <dbReference type="ARBA" id="ARBA00004477"/>
    </source>
</evidence>
<dbReference type="NCBIfam" id="TIGR01657">
    <property type="entry name" value="P-ATPase-V"/>
    <property type="match status" value="1"/>
</dbReference>
<dbReference type="SUPFAM" id="SSF81653">
    <property type="entry name" value="Calcium ATPase, transduction domain A"/>
    <property type="match status" value="1"/>
</dbReference>
<dbReference type="Proteomes" id="UP001630127">
    <property type="component" value="Unassembled WGS sequence"/>
</dbReference>
<keyword evidence="8" id="KW-0460">Magnesium</keyword>
<proteinExistence type="inferred from homology"/>
<evidence type="ECO:0000256" key="13">
    <source>
        <dbReference type="SAM" id="Phobius"/>
    </source>
</evidence>
<dbReference type="Pfam" id="PF00122">
    <property type="entry name" value="E1-E2_ATPase"/>
    <property type="match status" value="1"/>
</dbReference>